<organism evidence="1">
    <name type="scientific">Arundo donax</name>
    <name type="common">Giant reed</name>
    <name type="synonym">Donax arundinaceus</name>
    <dbReference type="NCBI Taxonomy" id="35708"/>
    <lineage>
        <taxon>Eukaryota</taxon>
        <taxon>Viridiplantae</taxon>
        <taxon>Streptophyta</taxon>
        <taxon>Embryophyta</taxon>
        <taxon>Tracheophyta</taxon>
        <taxon>Spermatophyta</taxon>
        <taxon>Magnoliopsida</taxon>
        <taxon>Liliopsida</taxon>
        <taxon>Poales</taxon>
        <taxon>Poaceae</taxon>
        <taxon>PACMAD clade</taxon>
        <taxon>Arundinoideae</taxon>
        <taxon>Arundineae</taxon>
        <taxon>Arundo</taxon>
    </lineage>
</organism>
<reference evidence="1" key="2">
    <citation type="journal article" date="2015" name="Data Brief">
        <title>Shoot transcriptome of the giant reed, Arundo donax.</title>
        <authorList>
            <person name="Barrero R.A."/>
            <person name="Guerrero F.D."/>
            <person name="Moolhuijzen P."/>
            <person name="Goolsby J.A."/>
            <person name="Tidwell J."/>
            <person name="Bellgard S.E."/>
            <person name="Bellgard M.I."/>
        </authorList>
    </citation>
    <scope>NUCLEOTIDE SEQUENCE</scope>
    <source>
        <tissue evidence="1">Shoot tissue taken approximately 20 cm above the soil surface</tissue>
    </source>
</reference>
<sequence length="8" mass="854">MYLQAAAS</sequence>
<protein>
    <submittedName>
        <fullName evidence="1">Uncharacterized protein</fullName>
    </submittedName>
</protein>
<accession>A0A0A9Q487</accession>
<dbReference type="EMBL" id="GBRH01245907">
    <property type="protein sequence ID" value="JAD51988.1"/>
    <property type="molecule type" value="Transcribed_RNA"/>
</dbReference>
<proteinExistence type="predicted"/>
<reference evidence="1" key="1">
    <citation type="submission" date="2014-09" db="EMBL/GenBank/DDBJ databases">
        <authorList>
            <person name="Magalhaes I.L.F."/>
            <person name="Oliveira U."/>
            <person name="Santos F.R."/>
            <person name="Vidigal T.H.D.A."/>
            <person name="Brescovit A.D."/>
            <person name="Santos A.J."/>
        </authorList>
    </citation>
    <scope>NUCLEOTIDE SEQUENCE</scope>
    <source>
        <tissue evidence="1">Shoot tissue taken approximately 20 cm above the soil surface</tissue>
    </source>
</reference>
<evidence type="ECO:0000313" key="1">
    <source>
        <dbReference type="EMBL" id="JAD51988.1"/>
    </source>
</evidence>
<name>A0A0A9Q487_ARUDO</name>